<dbReference type="Proteomes" id="UP001652625">
    <property type="component" value="Chromosome 09"/>
</dbReference>
<organism evidence="1 2">
    <name type="scientific">Hydra vulgaris</name>
    <name type="common">Hydra</name>
    <name type="synonym">Hydra attenuata</name>
    <dbReference type="NCBI Taxonomy" id="6087"/>
    <lineage>
        <taxon>Eukaryota</taxon>
        <taxon>Metazoa</taxon>
        <taxon>Cnidaria</taxon>
        <taxon>Hydrozoa</taxon>
        <taxon>Hydroidolina</taxon>
        <taxon>Anthoathecata</taxon>
        <taxon>Aplanulata</taxon>
        <taxon>Hydridae</taxon>
        <taxon>Hydra</taxon>
    </lineage>
</organism>
<evidence type="ECO:0000313" key="1">
    <source>
        <dbReference type="Proteomes" id="UP001652625"/>
    </source>
</evidence>
<dbReference type="PANTHER" id="PTHR47331">
    <property type="entry name" value="PHD-TYPE DOMAIN-CONTAINING PROTEIN"/>
    <property type="match status" value="1"/>
</dbReference>
<protein>
    <submittedName>
        <fullName evidence="2">Uncharacterized protein LOC136085381</fullName>
    </submittedName>
</protein>
<name>A0ABM4CLT9_HYDVU</name>
<keyword evidence="1" id="KW-1185">Reference proteome</keyword>
<dbReference type="RefSeq" id="XP_065662754.1">
    <property type="nucleotide sequence ID" value="XM_065806682.1"/>
</dbReference>
<reference evidence="2" key="1">
    <citation type="submission" date="2025-08" db="UniProtKB">
        <authorList>
            <consortium name="RefSeq"/>
        </authorList>
    </citation>
    <scope>IDENTIFICATION</scope>
</reference>
<gene>
    <name evidence="2" type="primary">LOC136085381</name>
</gene>
<proteinExistence type="predicted"/>
<accession>A0ABM4CLT9</accession>
<evidence type="ECO:0000313" key="2">
    <source>
        <dbReference type="RefSeq" id="XP_065662754.1"/>
    </source>
</evidence>
<dbReference type="PANTHER" id="PTHR47331:SF1">
    <property type="entry name" value="GAG-LIKE PROTEIN"/>
    <property type="match status" value="1"/>
</dbReference>
<dbReference type="GeneID" id="136085381"/>
<sequence length="128" mass="14745">MNQFEKEITFNGKRYVTKLPFRPNHVMLSDNFNIAKKRLENLHKKLKSDEKLLNDYIKIFTQYKKDGIIESVSGDEITKPPGSVCYLPHHPVIREEKETTKVRAVFDASCAVNPPSLNDILYLGPNLL</sequence>